<gene>
    <name evidence="2" type="ORF">MANY_41640</name>
</gene>
<organism evidence="2 3">
    <name type="scientific">Mycolicibacterium anyangense</name>
    <dbReference type="NCBI Taxonomy" id="1431246"/>
    <lineage>
        <taxon>Bacteria</taxon>
        <taxon>Bacillati</taxon>
        <taxon>Actinomycetota</taxon>
        <taxon>Actinomycetes</taxon>
        <taxon>Mycobacteriales</taxon>
        <taxon>Mycobacteriaceae</taxon>
        <taxon>Mycolicibacterium</taxon>
    </lineage>
</organism>
<dbReference type="EMBL" id="AP022620">
    <property type="protein sequence ID" value="BBZ78827.1"/>
    <property type="molecule type" value="Genomic_DNA"/>
</dbReference>
<dbReference type="KEGG" id="many:MANY_41640"/>
<feature type="chain" id="PRO_5027111246" evidence="1">
    <location>
        <begin position="28"/>
        <end position="111"/>
    </location>
</feature>
<evidence type="ECO:0000313" key="3">
    <source>
        <dbReference type="Proteomes" id="UP000467249"/>
    </source>
</evidence>
<feature type="signal peptide" evidence="1">
    <location>
        <begin position="1"/>
        <end position="27"/>
    </location>
</feature>
<keyword evidence="3" id="KW-1185">Reference proteome</keyword>
<evidence type="ECO:0000313" key="2">
    <source>
        <dbReference type="EMBL" id="BBZ78827.1"/>
    </source>
</evidence>
<dbReference type="Proteomes" id="UP000467249">
    <property type="component" value="Chromosome"/>
</dbReference>
<protein>
    <submittedName>
        <fullName evidence="2">Uncharacterized protein</fullName>
    </submittedName>
</protein>
<reference evidence="2 3" key="1">
    <citation type="journal article" date="2019" name="Emerg. Microbes Infect.">
        <title>Comprehensive subspecies identification of 175 nontuberculous mycobacteria species based on 7547 genomic profiles.</title>
        <authorList>
            <person name="Matsumoto Y."/>
            <person name="Kinjo T."/>
            <person name="Motooka D."/>
            <person name="Nabeya D."/>
            <person name="Jung N."/>
            <person name="Uechi K."/>
            <person name="Horii T."/>
            <person name="Iida T."/>
            <person name="Fujita J."/>
            <person name="Nakamura S."/>
        </authorList>
    </citation>
    <scope>NUCLEOTIDE SEQUENCE [LARGE SCALE GENOMIC DNA]</scope>
    <source>
        <strain evidence="2 3">JCM 30275</strain>
    </source>
</reference>
<evidence type="ECO:0000256" key="1">
    <source>
        <dbReference type="SAM" id="SignalP"/>
    </source>
</evidence>
<name>A0A6N4WF68_9MYCO</name>
<proteinExistence type="predicted"/>
<sequence length="111" mass="10642">MKKFATALLVAAALSGGSLMTASGAQADCRGVCGPVGPGGPVVGPAGPVGVGGVVGPVGVNPVVYAIPPGYPLAPAFIGEQPCYTPDGQPYYTPAGEPCLCFAPTGAAVPC</sequence>
<keyword evidence="1" id="KW-0732">Signal</keyword>
<accession>A0A6N4WF68</accession>
<dbReference type="AlphaFoldDB" id="A0A6N4WF68"/>